<accession>A0A699ZE81</accession>
<dbReference type="Pfam" id="PF13812">
    <property type="entry name" value="PPR_3"/>
    <property type="match status" value="1"/>
</dbReference>
<evidence type="ECO:0000313" key="6">
    <source>
        <dbReference type="Proteomes" id="UP000485058"/>
    </source>
</evidence>
<proteinExistence type="predicted"/>
<feature type="non-terminal residue" evidence="5">
    <location>
        <position position="1"/>
    </location>
</feature>
<feature type="domain" description="Cyclin N-terminal" evidence="3">
    <location>
        <begin position="587"/>
        <end position="701"/>
    </location>
</feature>
<feature type="repeat" description="PPR" evidence="2">
    <location>
        <begin position="285"/>
        <end position="319"/>
    </location>
</feature>
<feature type="repeat" description="PPR" evidence="2">
    <location>
        <begin position="145"/>
        <end position="179"/>
    </location>
</feature>
<evidence type="ECO:0000313" key="5">
    <source>
        <dbReference type="EMBL" id="GFH20165.1"/>
    </source>
</evidence>
<dbReference type="NCBIfam" id="TIGR00756">
    <property type="entry name" value="PPR"/>
    <property type="match status" value="7"/>
</dbReference>
<evidence type="ECO:0000259" key="3">
    <source>
        <dbReference type="Pfam" id="PF00134"/>
    </source>
</evidence>
<dbReference type="Gene3D" id="1.25.40.10">
    <property type="entry name" value="Tetratricopeptide repeat domain"/>
    <property type="match status" value="4"/>
</dbReference>
<dbReference type="InterPro" id="IPR006671">
    <property type="entry name" value="Cyclin_N"/>
</dbReference>
<dbReference type="Pfam" id="PF01535">
    <property type="entry name" value="PPR"/>
    <property type="match status" value="1"/>
</dbReference>
<dbReference type="InterPro" id="IPR036915">
    <property type="entry name" value="Cyclin-like_sf"/>
</dbReference>
<dbReference type="Gene3D" id="1.10.472.10">
    <property type="entry name" value="Cyclin-like"/>
    <property type="match status" value="2"/>
</dbReference>
<reference evidence="5 6" key="1">
    <citation type="submission" date="2020-02" db="EMBL/GenBank/DDBJ databases">
        <title>Draft genome sequence of Haematococcus lacustris strain NIES-144.</title>
        <authorList>
            <person name="Morimoto D."/>
            <person name="Nakagawa S."/>
            <person name="Yoshida T."/>
            <person name="Sawayama S."/>
        </authorList>
    </citation>
    <scope>NUCLEOTIDE SEQUENCE [LARGE SCALE GENOMIC DNA]</scope>
    <source>
        <strain evidence="5 6">NIES-144</strain>
    </source>
</reference>
<dbReference type="PANTHER" id="PTHR47936:SF1">
    <property type="entry name" value="PENTATRICOPEPTIDE REPEAT-CONTAINING PROTEIN GUN1, CHLOROPLASTIC"/>
    <property type="match status" value="1"/>
</dbReference>
<sequence>MLVADKNRSQGYRKLWQQVTKVGKGQRLQGGAGLAYNEMTVEDLIRIVVKLTLQESAVEAVEQGLYFLDSSATAALLKELAKQGHLKRSVEIFDWLRSLPATHELSSLCDLYTYTTMISQCGSHQQLRRALELVAEMQGRGIDCNVHTYSALMNVCIKANELELALDVYRQMLNEGCAPNVVTYNILIDVYVKKGQWEEAVRTLDTLEAQAIRAEVRTYNTVISACNKGGEPEQALRVYQRMLAAGVKPSATTYTALICAYGRCGQVDKALEIFQDMVHRGCERNVITYSSLMAACEKAGRWELALELFAQMHAENCKPNTVTYNSLIAACGHGGHWEKATELFDTMAVYGCKPDSVTFSALVTAYEKGGQWRHSLKALEAMQASLQIQRLARPVLAQVTAAGCHPDAALFNSLMEVLWQSGVVLAQARAMQLWSLANRNGQFRIYTNSRQETGVLQAKLVKEGLAYFRNSVCLVLHKNRTSRAEPLGQDGILQGVSCMLSGAHSPFLVSGVSIKEGSVTLEVGSAQLSLWLNSASFNDLTFLVQGGPLCRLPLDVLLQEDCVVAARCQEAFQAVLRLEETNIVNVSVYPSAVLQQRAQVVNLCTKYGAAFAFREDTVHDSLALFDKLMCSGAPFSTASLWPLGLCCCLLLAAKQTEAVAATPLETGSSWPSYESVALLTGFSTESLLSMEQNILSWLQGDTCAISVLRVLQLYQERLGHYLPEFKPVDRVSQEVPGVLLKLAASPVCLGLRPTLLAAASLTILRRAKGNVPAWPTALQLMSGYSLVTGDLPACLAHVEMVVKAP</sequence>
<organism evidence="5 6">
    <name type="scientific">Haematococcus lacustris</name>
    <name type="common">Green alga</name>
    <name type="synonym">Haematococcus pluvialis</name>
    <dbReference type="NCBI Taxonomy" id="44745"/>
    <lineage>
        <taxon>Eukaryota</taxon>
        <taxon>Viridiplantae</taxon>
        <taxon>Chlorophyta</taxon>
        <taxon>core chlorophytes</taxon>
        <taxon>Chlorophyceae</taxon>
        <taxon>CS clade</taxon>
        <taxon>Chlamydomonadales</taxon>
        <taxon>Haematococcaceae</taxon>
        <taxon>Haematococcus</taxon>
    </lineage>
</organism>
<feature type="repeat" description="PPR" evidence="2">
    <location>
        <begin position="215"/>
        <end position="249"/>
    </location>
</feature>
<keyword evidence="6" id="KW-1185">Reference proteome</keyword>
<dbReference type="AlphaFoldDB" id="A0A699ZE81"/>
<dbReference type="EMBL" id="BLLF01001587">
    <property type="protein sequence ID" value="GFH20165.1"/>
    <property type="molecule type" value="Genomic_DNA"/>
</dbReference>
<protein>
    <recommendedName>
        <fullName evidence="7">Pentacotripeptide-repeat region of PRORP domain-containing protein</fullName>
    </recommendedName>
</protein>
<dbReference type="InterPro" id="IPR002885">
    <property type="entry name" value="PPR_rpt"/>
</dbReference>
<evidence type="ECO:0000256" key="2">
    <source>
        <dbReference type="PROSITE-ProRule" id="PRU00708"/>
    </source>
</evidence>
<dbReference type="Pfam" id="PF00134">
    <property type="entry name" value="Cyclin_N"/>
    <property type="match status" value="1"/>
</dbReference>
<feature type="repeat" description="PPR" evidence="2">
    <location>
        <begin position="320"/>
        <end position="354"/>
    </location>
</feature>
<dbReference type="SUPFAM" id="SSF47954">
    <property type="entry name" value="Cyclin-like"/>
    <property type="match status" value="1"/>
</dbReference>
<feature type="repeat" description="PPR" evidence="2">
    <location>
        <begin position="250"/>
        <end position="284"/>
    </location>
</feature>
<dbReference type="PANTHER" id="PTHR47936">
    <property type="entry name" value="PPR_LONG DOMAIN-CONTAINING PROTEIN"/>
    <property type="match status" value="1"/>
</dbReference>
<dbReference type="Proteomes" id="UP000485058">
    <property type="component" value="Unassembled WGS sequence"/>
</dbReference>
<dbReference type="InterPro" id="IPR033443">
    <property type="entry name" value="PROP1-like_PPR_dom"/>
</dbReference>
<dbReference type="Pfam" id="PF17177">
    <property type="entry name" value="PPR_long"/>
    <property type="match status" value="1"/>
</dbReference>
<evidence type="ECO:0000259" key="4">
    <source>
        <dbReference type="Pfam" id="PF17177"/>
    </source>
</evidence>
<comment type="caution">
    <text evidence="5">The sequence shown here is derived from an EMBL/GenBank/DDBJ whole genome shotgun (WGS) entry which is preliminary data.</text>
</comment>
<gene>
    <name evidence="5" type="ORF">HaLaN_17245</name>
</gene>
<name>A0A699ZE81_HAELA</name>
<feature type="repeat" description="PPR" evidence="2">
    <location>
        <begin position="180"/>
        <end position="214"/>
    </location>
</feature>
<dbReference type="InterPro" id="IPR011990">
    <property type="entry name" value="TPR-like_helical_dom_sf"/>
</dbReference>
<keyword evidence="1" id="KW-0677">Repeat</keyword>
<dbReference type="PROSITE" id="PS51375">
    <property type="entry name" value="PPR"/>
    <property type="match status" value="7"/>
</dbReference>
<evidence type="ECO:0000256" key="1">
    <source>
        <dbReference type="ARBA" id="ARBA00022737"/>
    </source>
</evidence>
<feature type="repeat" description="PPR" evidence="2">
    <location>
        <begin position="110"/>
        <end position="144"/>
    </location>
</feature>
<feature type="domain" description="PROP1-like PPR" evidence="4">
    <location>
        <begin position="114"/>
        <end position="269"/>
    </location>
</feature>
<dbReference type="SUPFAM" id="SSF48452">
    <property type="entry name" value="TPR-like"/>
    <property type="match status" value="1"/>
</dbReference>
<evidence type="ECO:0008006" key="7">
    <source>
        <dbReference type="Google" id="ProtNLM"/>
    </source>
</evidence>